<dbReference type="UniPathway" id="UPA00074">
    <property type="reaction ID" value="UER00126"/>
</dbReference>
<comment type="caution">
    <text evidence="6">Lacks conserved residue(s) required for the propagation of feature annotation.</text>
</comment>
<reference evidence="8 9" key="1">
    <citation type="submission" date="2019-03" db="EMBL/GenBank/DDBJ databases">
        <title>Genomic Encyclopedia of Archaeal and Bacterial Type Strains, Phase II (KMG-II): from individual species to whole genera.</title>
        <authorList>
            <person name="Goeker M."/>
        </authorList>
    </citation>
    <scope>NUCLEOTIDE SEQUENCE [LARGE SCALE GENOMIC DNA]</scope>
    <source>
        <strain evidence="8 9">DSM 18435</strain>
    </source>
</reference>
<comment type="catalytic activity">
    <reaction evidence="5 6">
        <text>N(1)-(5-phospho-beta-D-ribosyl)glycinamide + (6R)-10-formyltetrahydrofolate = N(2)-formyl-N(1)-(5-phospho-beta-D-ribosyl)glycinamide + (6S)-5,6,7,8-tetrahydrofolate + H(+)</text>
        <dbReference type="Rhea" id="RHEA:15053"/>
        <dbReference type="ChEBI" id="CHEBI:15378"/>
        <dbReference type="ChEBI" id="CHEBI:57453"/>
        <dbReference type="ChEBI" id="CHEBI:143788"/>
        <dbReference type="ChEBI" id="CHEBI:147286"/>
        <dbReference type="ChEBI" id="CHEBI:195366"/>
        <dbReference type="EC" id="2.1.2.2"/>
    </reaction>
</comment>
<feature type="binding site" evidence="6">
    <location>
        <position position="102"/>
    </location>
    <ligand>
        <name>(6R)-10-formyltetrahydrofolate</name>
        <dbReference type="ChEBI" id="CHEBI:195366"/>
    </ligand>
</feature>
<feature type="binding site" evidence="6">
    <location>
        <position position="58"/>
    </location>
    <ligand>
        <name>(6R)-10-formyltetrahydrofolate</name>
        <dbReference type="ChEBI" id="CHEBI:195366"/>
    </ligand>
</feature>
<dbReference type="InterPro" id="IPR004607">
    <property type="entry name" value="GART"/>
</dbReference>
<dbReference type="OrthoDB" id="9806170at2"/>
<dbReference type="HAMAP" id="MF_01930">
    <property type="entry name" value="PurN"/>
    <property type="match status" value="1"/>
</dbReference>
<dbReference type="AlphaFoldDB" id="A0A4R6TRZ4"/>
<accession>A0A4R6TRZ4</accession>
<feature type="site" description="Raises pKa of active site His" evidence="6">
    <location>
        <position position="145"/>
    </location>
</feature>
<comment type="function">
    <text evidence="6">Catalyzes the transfer of a formyl group from 10-formyltetrahydrofolate to 5-phospho-ribosyl-glycinamide (GAR), producing 5-phospho-ribosyl-N-formylglycinamide (FGAR) and tetrahydrofolate.</text>
</comment>
<evidence type="ECO:0000256" key="1">
    <source>
        <dbReference type="ARBA" id="ARBA00005054"/>
    </source>
</evidence>
<keyword evidence="9" id="KW-1185">Reference proteome</keyword>
<gene>
    <name evidence="6" type="primary">purN</name>
    <name evidence="8" type="ORF">CLV82_0761</name>
</gene>
<dbReference type="PANTHER" id="PTHR43369:SF2">
    <property type="entry name" value="PHOSPHORIBOSYLGLYCINAMIDE FORMYLTRANSFERASE"/>
    <property type="match status" value="1"/>
</dbReference>
<dbReference type="PANTHER" id="PTHR43369">
    <property type="entry name" value="PHOSPHORIBOSYLGLYCINAMIDE FORMYLTRANSFERASE"/>
    <property type="match status" value="1"/>
</dbReference>
<dbReference type="InterPro" id="IPR001555">
    <property type="entry name" value="GART_AS"/>
</dbReference>
<dbReference type="InterPro" id="IPR036477">
    <property type="entry name" value="Formyl_transf_N_sf"/>
</dbReference>
<evidence type="ECO:0000256" key="5">
    <source>
        <dbReference type="ARBA" id="ARBA00047664"/>
    </source>
</evidence>
<name>A0A4R6TRZ4_9FLAO</name>
<evidence type="ECO:0000256" key="4">
    <source>
        <dbReference type="ARBA" id="ARBA00038440"/>
    </source>
</evidence>
<keyword evidence="3 6" id="KW-0658">Purine biosynthesis</keyword>
<dbReference type="Gene3D" id="3.40.50.170">
    <property type="entry name" value="Formyl transferase, N-terminal domain"/>
    <property type="match status" value="1"/>
</dbReference>
<evidence type="ECO:0000259" key="7">
    <source>
        <dbReference type="Pfam" id="PF00551"/>
    </source>
</evidence>
<dbReference type="InterPro" id="IPR002376">
    <property type="entry name" value="Formyl_transf_N"/>
</dbReference>
<evidence type="ECO:0000256" key="6">
    <source>
        <dbReference type="HAMAP-Rule" id="MF_01930"/>
    </source>
</evidence>
<dbReference type="GO" id="GO:0004644">
    <property type="term" value="F:phosphoribosylglycinamide formyltransferase activity"/>
    <property type="evidence" value="ECO:0007669"/>
    <property type="project" value="UniProtKB-UniRule"/>
</dbReference>
<comment type="similarity">
    <text evidence="4 6">Belongs to the GART family.</text>
</comment>
<dbReference type="SUPFAM" id="SSF53328">
    <property type="entry name" value="Formyltransferase"/>
    <property type="match status" value="1"/>
</dbReference>
<feature type="binding site" evidence="6">
    <location>
        <begin position="12"/>
        <end position="14"/>
    </location>
    <ligand>
        <name>N(1)-(5-phospho-beta-D-ribosyl)glycinamide</name>
        <dbReference type="ChEBI" id="CHEBI:143788"/>
    </ligand>
</feature>
<dbReference type="PROSITE" id="PS00373">
    <property type="entry name" value="GART"/>
    <property type="match status" value="1"/>
</dbReference>
<dbReference type="Proteomes" id="UP000295468">
    <property type="component" value="Unassembled WGS sequence"/>
</dbReference>
<keyword evidence="2 6" id="KW-0808">Transferase</keyword>
<sequence>MKRITLFASGSGSNVENIHEYFKGSKSVEIAGVLTNKKNAGVLDRCDRLGINAFYFNKHALYNTEAVVSLVNSLETDLVVLAGFLWKIPDSLLRAYPGKIINIHPALLPRYGGKGMYGIRVHQAVVDNKEPYTGITIHYVNENYDEGAIIVQEQIPVAAADTAEDVAAKVHELEYEHFPRVIEELLNKQLN</sequence>
<dbReference type="Pfam" id="PF00551">
    <property type="entry name" value="Formyl_trans_N"/>
    <property type="match status" value="1"/>
</dbReference>
<evidence type="ECO:0000313" key="8">
    <source>
        <dbReference type="EMBL" id="TDQ32923.1"/>
    </source>
</evidence>
<dbReference type="GO" id="GO:0005829">
    <property type="term" value="C:cytosol"/>
    <property type="evidence" value="ECO:0007669"/>
    <property type="project" value="TreeGrafter"/>
</dbReference>
<feature type="active site" description="Proton donor" evidence="6">
    <location>
        <position position="104"/>
    </location>
</feature>
<organism evidence="8 9">
    <name type="scientific">Zeaxanthinibacter enoshimensis</name>
    <dbReference type="NCBI Taxonomy" id="392009"/>
    <lineage>
        <taxon>Bacteria</taxon>
        <taxon>Pseudomonadati</taxon>
        <taxon>Bacteroidota</taxon>
        <taxon>Flavobacteriia</taxon>
        <taxon>Flavobacteriales</taxon>
        <taxon>Flavobacteriaceae</taxon>
        <taxon>Zeaxanthinibacter</taxon>
    </lineage>
</organism>
<evidence type="ECO:0000256" key="3">
    <source>
        <dbReference type="ARBA" id="ARBA00022755"/>
    </source>
</evidence>
<dbReference type="RefSeq" id="WP_133642947.1">
    <property type="nucleotide sequence ID" value="NZ_SNYI01000001.1"/>
</dbReference>
<dbReference type="EMBL" id="SNYI01000001">
    <property type="protein sequence ID" value="TDQ32923.1"/>
    <property type="molecule type" value="Genomic_DNA"/>
</dbReference>
<protein>
    <recommendedName>
        <fullName evidence="6">Phosphoribosylglycinamide formyltransferase</fullName>
        <ecNumber evidence="6">2.1.2.2</ecNumber>
    </recommendedName>
    <alternativeName>
        <fullName evidence="6">5'-phosphoribosylglycinamide transformylase</fullName>
    </alternativeName>
    <alternativeName>
        <fullName evidence="6">GAR transformylase</fullName>
        <shortName evidence="6">GART</shortName>
    </alternativeName>
</protein>
<comment type="caution">
    <text evidence="8">The sequence shown here is derived from an EMBL/GenBank/DDBJ whole genome shotgun (WGS) entry which is preliminary data.</text>
</comment>
<proteinExistence type="inferred from homology"/>
<evidence type="ECO:0000313" key="9">
    <source>
        <dbReference type="Proteomes" id="UP000295468"/>
    </source>
</evidence>
<feature type="domain" description="Formyl transferase N-terminal" evidence="7">
    <location>
        <begin position="2"/>
        <end position="182"/>
    </location>
</feature>
<comment type="pathway">
    <text evidence="1 6">Purine metabolism; IMP biosynthesis via de novo pathway; N(2)-formyl-N(1)-(5-phospho-D-ribosyl)glycinamide from N(1)-(5-phospho-D-ribosyl)glycinamide (10-formyl THF route): step 1/1.</text>
</comment>
<evidence type="ECO:0000256" key="2">
    <source>
        <dbReference type="ARBA" id="ARBA00022679"/>
    </source>
</evidence>
<dbReference type="GO" id="GO:0006189">
    <property type="term" value="P:'de novo' IMP biosynthetic process"/>
    <property type="evidence" value="ECO:0007669"/>
    <property type="project" value="UniProtKB-UniRule"/>
</dbReference>
<dbReference type="CDD" id="cd08645">
    <property type="entry name" value="FMT_core_GART"/>
    <property type="match status" value="1"/>
</dbReference>
<dbReference type="EC" id="2.1.2.2" evidence="6"/>